<dbReference type="SMART" id="SM00862">
    <property type="entry name" value="Trans_reg_C"/>
    <property type="match status" value="1"/>
</dbReference>
<keyword evidence="3 5" id="KW-0238">DNA-binding</keyword>
<feature type="DNA-binding region" description="OmpR/PhoB-type" evidence="5">
    <location>
        <begin position="123"/>
        <end position="223"/>
    </location>
</feature>
<evidence type="ECO:0000256" key="3">
    <source>
        <dbReference type="ARBA" id="ARBA00023125"/>
    </source>
</evidence>
<dbReference type="InterPro" id="IPR011006">
    <property type="entry name" value="CheY-like_superfamily"/>
</dbReference>
<feature type="modified residue" description="4-aspartylphosphate" evidence="4">
    <location>
        <position position="52"/>
    </location>
</feature>
<dbReference type="InterPro" id="IPR036388">
    <property type="entry name" value="WH-like_DNA-bd_sf"/>
</dbReference>
<name>A0ABP8DSG8_9ACTN</name>
<dbReference type="Pfam" id="PF00486">
    <property type="entry name" value="Trans_reg_C"/>
    <property type="match status" value="1"/>
</dbReference>
<evidence type="ECO:0000259" key="7">
    <source>
        <dbReference type="PROSITE" id="PS51755"/>
    </source>
</evidence>
<dbReference type="InterPro" id="IPR016032">
    <property type="entry name" value="Sig_transdc_resp-reg_C-effctor"/>
</dbReference>
<organism evidence="8 9">
    <name type="scientific">Dactylosporangium darangshiense</name>
    <dbReference type="NCBI Taxonomy" id="579108"/>
    <lineage>
        <taxon>Bacteria</taxon>
        <taxon>Bacillati</taxon>
        <taxon>Actinomycetota</taxon>
        <taxon>Actinomycetes</taxon>
        <taxon>Micromonosporales</taxon>
        <taxon>Micromonosporaceae</taxon>
        <taxon>Dactylosporangium</taxon>
    </lineage>
</organism>
<feature type="domain" description="OmpR/PhoB-type" evidence="7">
    <location>
        <begin position="123"/>
        <end position="223"/>
    </location>
</feature>
<evidence type="ECO:0000256" key="5">
    <source>
        <dbReference type="PROSITE-ProRule" id="PRU01091"/>
    </source>
</evidence>
<feature type="domain" description="Response regulatory" evidence="6">
    <location>
        <begin position="3"/>
        <end position="116"/>
    </location>
</feature>
<dbReference type="EMBL" id="BAABAT010000055">
    <property type="protein sequence ID" value="GAA4262797.1"/>
    <property type="molecule type" value="Genomic_DNA"/>
</dbReference>
<sequence>MNVALVVDDEPQMTMIVGYALDTQGFSVLVAHDGATALHLLRSHKVDLVVLDVLMPTLDGLTLCERIRARSDVPIMLLTALAQQDEVIAGLERGADDYVTKPFHPREVALRAMALVRRRTDRSAVLRVGKLIIDPKTQTALLGGRPVQLPYTEFKLLAHLAERAGKPQSWQALLRGVWGSDEIIGGRDVVKSTVYRLRSRLAAAGEGTSYVRTIRGVGYLMPDLPPADGDDQDAPRGLPR</sequence>
<dbReference type="PANTHER" id="PTHR48111:SF40">
    <property type="entry name" value="PHOSPHATE REGULON TRANSCRIPTIONAL REGULATORY PROTEIN PHOB"/>
    <property type="match status" value="1"/>
</dbReference>
<gene>
    <name evidence="8" type="ORF">GCM10022255_101540</name>
</gene>
<dbReference type="Gene3D" id="3.40.50.2300">
    <property type="match status" value="1"/>
</dbReference>
<dbReference type="RefSeq" id="WP_345140737.1">
    <property type="nucleotide sequence ID" value="NZ_BAABAT010000055.1"/>
</dbReference>
<dbReference type="InterPro" id="IPR001867">
    <property type="entry name" value="OmpR/PhoB-type_DNA-bd"/>
</dbReference>
<accession>A0ABP8DSG8</accession>
<proteinExistence type="predicted"/>
<dbReference type="PROSITE" id="PS50110">
    <property type="entry name" value="RESPONSE_REGULATORY"/>
    <property type="match status" value="1"/>
</dbReference>
<evidence type="ECO:0000256" key="1">
    <source>
        <dbReference type="ARBA" id="ARBA00022553"/>
    </source>
</evidence>
<evidence type="ECO:0000259" key="6">
    <source>
        <dbReference type="PROSITE" id="PS50110"/>
    </source>
</evidence>
<dbReference type="InterPro" id="IPR039420">
    <property type="entry name" value="WalR-like"/>
</dbReference>
<keyword evidence="2" id="KW-0902">Two-component regulatory system</keyword>
<keyword evidence="9" id="KW-1185">Reference proteome</keyword>
<dbReference type="PROSITE" id="PS51755">
    <property type="entry name" value="OMPR_PHOB"/>
    <property type="match status" value="1"/>
</dbReference>
<dbReference type="SUPFAM" id="SSF46894">
    <property type="entry name" value="C-terminal effector domain of the bipartite response regulators"/>
    <property type="match status" value="1"/>
</dbReference>
<keyword evidence="1 4" id="KW-0597">Phosphoprotein</keyword>
<dbReference type="CDD" id="cd17574">
    <property type="entry name" value="REC_OmpR"/>
    <property type="match status" value="1"/>
</dbReference>
<evidence type="ECO:0000256" key="2">
    <source>
        <dbReference type="ARBA" id="ARBA00023012"/>
    </source>
</evidence>
<dbReference type="Proteomes" id="UP001500620">
    <property type="component" value="Unassembled WGS sequence"/>
</dbReference>
<dbReference type="SUPFAM" id="SSF52172">
    <property type="entry name" value="CheY-like"/>
    <property type="match status" value="1"/>
</dbReference>
<dbReference type="Gene3D" id="1.10.10.10">
    <property type="entry name" value="Winged helix-like DNA-binding domain superfamily/Winged helix DNA-binding domain"/>
    <property type="match status" value="1"/>
</dbReference>
<dbReference type="Gene3D" id="6.10.250.690">
    <property type="match status" value="1"/>
</dbReference>
<evidence type="ECO:0000313" key="9">
    <source>
        <dbReference type="Proteomes" id="UP001500620"/>
    </source>
</evidence>
<evidence type="ECO:0000313" key="8">
    <source>
        <dbReference type="EMBL" id="GAA4262797.1"/>
    </source>
</evidence>
<dbReference type="CDD" id="cd00383">
    <property type="entry name" value="trans_reg_C"/>
    <property type="match status" value="1"/>
</dbReference>
<protein>
    <submittedName>
        <fullName evidence="8">Response regulator transcription factor</fullName>
    </submittedName>
</protein>
<comment type="caution">
    <text evidence="8">The sequence shown here is derived from an EMBL/GenBank/DDBJ whole genome shotgun (WGS) entry which is preliminary data.</text>
</comment>
<dbReference type="PANTHER" id="PTHR48111">
    <property type="entry name" value="REGULATOR OF RPOS"/>
    <property type="match status" value="1"/>
</dbReference>
<dbReference type="InterPro" id="IPR001789">
    <property type="entry name" value="Sig_transdc_resp-reg_receiver"/>
</dbReference>
<evidence type="ECO:0000256" key="4">
    <source>
        <dbReference type="PROSITE-ProRule" id="PRU00169"/>
    </source>
</evidence>
<reference evidence="9" key="1">
    <citation type="journal article" date="2019" name="Int. J. Syst. Evol. Microbiol.">
        <title>The Global Catalogue of Microorganisms (GCM) 10K type strain sequencing project: providing services to taxonomists for standard genome sequencing and annotation.</title>
        <authorList>
            <consortium name="The Broad Institute Genomics Platform"/>
            <consortium name="The Broad Institute Genome Sequencing Center for Infectious Disease"/>
            <person name="Wu L."/>
            <person name="Ma J."/>
        </authorList>
    </citation>
    <scope>NUCLEOTIDE SEQUENCE [LARGE SCALE GENOMIC DNA]</scope>
    <source>
        <strain evidence="9">JCM 17441</strain>
    </source>
</reference>
<dbReference type="Pfam" id="PF00072">
    <property type="entry name" value="Response_reg"/>
    <property type="match status" value="1"/>
</dbReference>
<dbReference type="SMART" id="SM00448">
    <property type="entry name" value="REC"/>
    <property type="match status" value="1"/>
</dbReference>